<dbReference type="Proteomes" id="UP001138681">
    <property type="component" value="Unassembled WGS sequence"/>
</dbReference>
<dbReference type="InterPro" id="IPR046860">
    <property type="entry name" value="SnoaL_5"/>
</dbReference>
<reference evidence="2" key="1">
    <citation type="submission" date="2021-04" db="EMBL/GenBank/DDBJ databases">
        <authorList>
            <person name="Pira H."/>
            <person name="Risdian C."/>
            <person name="Wink J."/>
        </authorList>
    </citation>
    <scope>NUCLEOTIDE SEQUENCE</scope>
    <source>
        <strain evidence="2">WH158</strain>
    </source>
</reference>
<dbReference type="Pfam" id="PF20409">
    <property type="entry name" value="SnoaL_5"/>
    <property type="match status" value="1"/>
</dbReference>
<comment type="caution">
    <text evidence="2">The sequence shown here is derived from an EMBL/GenBank/DDBJ whole genome shotgun (WGS) entry which is preliminary data.</text>
</comment>
<gene>
    <name evidence="2" type="ORF">KCG46_08590</name>
</gene>
<protein>
    <submittedName>
        <fullName evidence="2">Nuclear transport factor 2 family protein</fullName>
    </submittedName>
</protein>
<dbReference type="RefSeq" id="WP_218404831.1">
    <property type="nucleotide sequence ID" value="NZ_JAGSPC010000001.1"/>
</dbReference>
<accession>A0A9X1JNE2</accession>
<organism evidence="2 3">
    <name type="scientific">Erythrobacter crassostreae</name>
    <dbReference type="NCBI Taxonomy" id="2828328"/>
    <lineage>
        <taxon>Bacteria</taxon>
        <taxon>Pseudomonadati</taxon>
        <taxon>Pseudomonadota</taxon>
        <taxon>Alphaproteobacteria</taxon>
        <taxon>Sphingomonadales</taxon>
        <taxon>Erythrobacteraceae</taxon>
        <taxon>Erythrobacter/Porphyrobacter group</taxon>
        <taxon>Erythrobacter</taxon>
    </lineage>
</organism>
<name>A0A9X1JNE2_9SPHN</name>
<evidence type="ECO:0000313" key="2">
    <source>
        <dbReference type="EMBL" id="MBV7259628.1"/>
    </source>
</evidence>
<evidence type="ECO:0000259" key="1">
    <source>
        <dbReference type="Pfam" id="PF20409"/>
    </source>
</evidence>
<evidence type="ECO:0000313" key="3">
    <source>
        <dbReference type="Proteomes" id="UP001138681"/>
    </source>
</evidence>
<sequence length="119" mass="13479">MTGTAEIAQQFVKLLIEEDDAGLQEYWSDDIVSLEPMEGEMARVEGRDALLAKHAWWNDNAEMHSVSTDGPYVFGDQFAVRFTMDVTMFGERTKSSEVGIYTLKDGKIVEERFLYGADE</sequence>
<feature type="domain" description="SnoaL-like" evidence="1">
    <location>
        <begin position="4"/>
        <end position="115"/>
    </location>
</feature>
<proteinExistence type="predicted"/>
<keyword evidence="3" id="KW-1185">Reference proteome</keyword>
<dbReference type="EMBL" id="JAGSPC010000001">
    <property type="protein sequence ID" value="MBV7259628.1"/>
    <property type="molecule type" value="Genomic_DNA"/>
</dbReference>
<dbReference type="AlphaFoldDB" id="A0A9X1JNE2"/>